<keyword evidence="7" id="KW-0401">Integrin</keyword>
<dbReference type="InterPro" id="IPR001762">
    <property type="entry name" value="Disintegrin_dom"/>
</dbReference>
<feature type="compositionally biased region" description="Basic residues" evidence="4">
    <location>
        <begin position="970"/>
        <end position="979"/>
    </location>
</feature>
<feature type="region of interest" description="Disordered" evidence="4">
    <location>
        <begin position="1147"/>
        <end position="1254"/>
    </location>
</feature>
<comment type="caution">
    <text evidence="3">Lacks conserved residue(s) required for the propagation of feature annotation.</text>
</comment>
<evidence type="ECO:0000256" key="2">
    <source>
        <dbReference type="PROSITE-ProRule" id="PRU00068"/>
    </source>
</evidence>
<dbReference type="SUPFAM" id="SSF55486">
    <property type="entry name" value="Metalloproteases ('zincins'), catalytic domain"/>
    <property type="match status" value="1"/>
</dbReference>
<dbReference type="PANTHER" id="PTHR11905">
    <property type="entry name" value="ADAM A DISINTEGRIN AND METALLOPROTEASE DOMAIN"/>
    <property type="match status" value="1"/>
</dbReference>
<feature type="binding site" evidence="3">
    <location>
        <position position="326"/>
    </location>
    <ligand>
        <name>Zn(2+)</name>
        <dbReference type="ChEBI" id="CHEBI:29105"/>
        <note>catalytic</note>
    </ligand>
</feature>
<dbReference type="FunFam" id="3.40.390.10:FF:000002">
    <property type="entry name" value="Disintegrin and metalloproteinase domain-containing protein 22"/>
    <property type="match status" value="1"/>
</dbReference>
<feature type="compositionally biased region" description="Low complexity" evidence="4">
    <location>
        <begin position="1206"/>
        <end position="1230"/>
    </location>
</feature>
<feature type="compositionally biased region" description="Polar residues" evidence="4">
    <location>
        <begin position="1241"/>
        <end position="1254"/>
    </location>
</feature>
<evidence type="ECO:0000259" key="5">
    <source>
        <dbReference type="PROSITE" id="PS50214"/>
    </source>
</evidence>
<dbReference type="SUPFAM" id="SSF57552">
    <property type="entry name" value="Blood coagulation inhibitor (disintegrin)"/>
    <property type="match status" value="1"/>
</dbReference>
<dbReference type="PANTHER" id="PTHR11905:SF237">
    <property type="entry name" value="MIND-MELD, ISOFORM J"/>
    <property type="match status" value="1"/>
</dbReference>
<sequence length="1273" mass="140752">MRDCVNDYPLILSFILNNSDLVNVSCNYISTPEINLEISNISFSKINKKILIIQLLAPNLAQKHFLPHGAEQVSKQEIEHCYYHGTVKDIPGATAAFHTCNGVAGVIHIGNETFIIHPFYGGDLSKHPHVIFEARDKAKRGCANDLRSDRKNKYTNGFTGGRFRKKRRLKRDVREATKYIETALVLDKAMFEMRNGSSRSEVITDAIQIANIADLYFRTINTRVSVVYIETWQGANQALIDKNKEISTALLNFNEYSSHALFNIGKDTAQLLTGEYFVGGETGMAIHGTVCTAKSVGISVDVNAYEPHIIAGSMAHMIGHNVGMGHDDKREECYCRDWHGCIMQQSIVGMENIQPYKFSDCSLNDYIDEFRETRNMCLLNKPNEVTNSQQKCGNNIVEDNEECDCGGFDNCQKNDPCCDPITCKLIKEAECSASGTCCSDCKFLAMGTLCRAANNECDLPEHCTGDNGQCPADMYKKNASPCGTENGFCYMGECPTLNAQCEQIWGYGGVSSDRQCYEEFNTKGSMSGHCGMVEEAGTTTNVYCGSLQCQKGTKYPQNASAPRHTKTVIFIESKDYECKSTSGSKMYSLVQDGTPCGDNLICINQTCTSMTPYIDKHNKCPSNHNNLECSAHGVIYLDSISSVHNANTTYYFPQICSNLNQCFCDNGWTGNDCSIQLEISPTSPNSADVTLSPEDAKKAKSDLESKMIMKETPYVNAHSTNTGVLVMILMTAVGVVFLIFTCSALCYRHVVVYKKNPCFCFRRSSEKQATDKQKQSINTTPVSKPSRFDAPSEESAEEMAMVNINRINKYGNQSPYNRSETGSHKMLFHQNHMSPSTSGISMEHKSQNLSRLGLCPNDEDDMNVQENLHMSGRGSSCGLAPGSVSISDMERKIKSLDGYHGDLLEKLRTAAHRSSSGARSSSEDLLWRTLTETAESAYNRITASQERLCEERHGLPQSHTVLSESGVPTCHRHPYRRPSRRTDIAPEDEEETAKEVSSTIRIRNLEDLFKQIQEHTVRHSPSGSEENRMSETEVDRHYRHDAHPGCEEPRFVRGWYRPASRATSGSASPYQQAATRASAATVHSTTGEESIYESADHPPSCRNACNTPDSERYAPHAQTPRRPIARSASMDMPAVAAIADNGVRQPAAALSGGSSSARSSRRSSAHHQHHTGYDPPSVTSSGSGHSPSPRCRQRRNGATDDIRTVTATTSIITTANNTTTAADSSSNNNDNYHHHQQQQHCSSPANNPDPTTTAVPELRTALLNNKHFPEYKH</sequence>
<dbReference type="InterPro" id="IPR006586">
    <property type="entry name" value="ADAM_Cys-rich"/>
</dbReference>
<evidence type="ECO:0000259" key="6">
    <source>
        <dbReference type="PROSITE" id="PS50215"/>
    </source>
</evidence>
<gene>
    <name evidence="7" type="ORF">FWK35_00016926</name>
</gene>
<feature type="region of interest" description="Disordered" evidence="4">
    <location>
        <begin position="770"/>
        <end position="795"/>
    </location>
</feature>
<proteinExistence type="predicted"/>
<dbReference type="InterPro" id="IPR001590">
    <property type="entry name" value="Peptidase_M12B"/>
</dbReference>
<reference evidence="7 8" key="1">
    <citation type="submission" date="2019-08" db="EMBL/GenBank/DDBJ databases">
        <title>Whole genome of Aphis craccivora.</title>
        <authorList>
            <person name="Voronova N.V."/>
            <person name="Shulinski R.S."/>
            <person name="Bandarenka Y.V."/>
            <person name="Zhorov D.G."/>
            <person name="Warner D."/>
        </authorList>
    </citation>
    <scope>NUCLEOTIDE SEQUENCE [LARGE SCALE GENOMIC DNA]</scope>
    <source>
        <strain evidence="7">180601</strain>
        <tissue evidence="7">Whole Body</tissue>
    </source>
</reference>
<dbReference type="EMBL" id="VUJU01000407">
    <property type="protein sequence ID" value="KAF0770614.1"/>
    <property type="molecule type" value="Genomic_DNA"/>
</dbReference>
<keyword evidence="8" id="KW-1185">Reference proteome</keyword>
<dbReference type="InterPro" id="IPR034027">
    <property type="entry name" value="Reprolysin_adamalysin"/>
</dbReference>
<dbReference type="SMART" id="SM00050">
    <property type="entry name" value="DISIN"/>
    <property type="match status" value="1"/>
</dbReference>
<dbReference type="Pfam" id="PF08516">
    <property type="entry name" value="ADAM_CR"/>
    <property type="match status" value="1"/>
</dbReference>
<dbReference type="Pfam" id="PF01421">
    <property type="entry name" value="Reprolysin"/>
    <property type="match status" value="1"/>
</dbReference>
<dbReference type="Proteomes" id="UP000478052">
    <property type="component" value="Unassembled WGS sequence"/>
</dbReference>
<dbReference type="CDD" id="cd04269">
    <property type="entry name" value="ZnMc_adamalysin_II_like"/>
    <property type="match status" value="1"/>
</dbReference>
<feature type="compositionally biased region" description="Basic residues" evidence="4">
    <location>
        <begin position="1159"/>
        <end position="1170"/>
    </location>
</feature>
<evidence type="ECO:0000256" key="1">
    <source>
        <dbReference type="ARBA" id="ARBA00023157"/>
    </source>
</evidence>
<evidence type="ECO:0000313" key="7">
    <source>
        <dbReference type="EMBL" id="KAF0770614.1"/>
    </source>
</evidence>
<feature type="domain" description="Peptidase M12B" evidence="6">
    <location>
        <begin position="178"/>
        <end position="382"/>
    </location>
</feature>
<feature type="region of interest" description="Disordered" evidence="4">
    <location>
        <begin position="960"/>
        <end position="998"/>
    </location>
</feature>
<dbReference type="PRINTS" id="PR00289">
    <property type="entry name" value="DISINTEGRIN"/>
</dbReference>
<keyword evidence="1 2" id="KW-1015">Disulfide bond</keyword>
<feature type="binding site" evidence="3">
    <location>
        <position position="316"/>
    </location>
    <ligand>
        <name>Zn(2+)</name>
        <dbReference type="ChEBI" id="CHEBI:29105"/>
        <note>catalytic</note>
    </ligand>
</feature>
<dbReference type="OrthoDB" id="5951731at2759"/>
<dbReference type="Gene3D" id="3.40.390.10">
    <property type="entry name" value="Collagenase (Catalytic Domain)"/>
    <property type="match status" value="1"/>
</dbReference>
<dbReference type="InterPro" id="IPR024079">
    <property type="entry name" value="MetalloPept_cat_dom_sf"/>
</dbReference>
<feature type="binding site" evidence="3">
    <location>
        <position position="320"/>
    </location>
    <ligand>
        <name>Zn(2+)</name>
        <dbReference type="ChEBI" id="CHEBI:29105"/>
        <note>catalytic</note>
    </ligand>
</feature>
<feature type="compositionally biased region" description="Low complexity" evidence="4">
    <location>
        <begin position="1175"/>
        <end position="1189"/>
    </location>
</feature>
<feature type="domain" description="Disintegrin" evidence="5">
    <location>
        <begin position="389"/>
        <end position="478"/>
    </location>
</feature>
<keyword evidence="3" id="KW-0862">Zinc</keyword>
<evidence type="ECO:0000256" key="3">
    <source>
        <dbReference type="PROSITE-ProRule" id="PRU00276"/>
    </source>
</evidence>
<accession>A0A6G0ZHJ0</accession>
<dbReference type="PROSITE" id="PS50215">
    <property type="entry name" value="ADAM_MEPRO"/>
    <property type="match status" value="1"/>
</dbReference>
<feature type="disulfide bond" evidence="2">
    <location>
        <begin position="450"/>
        <end position="470"/>
    </location>
</feature>
<dbReference type="Pfam" id="PF00200">
    <property type="entry name" value="Disintegrin"/>
    <property type="match status" value="1"/>
</dbReference>
<organism evidence="7 8">
    <name type="scientific">Aphis craccivora</name>
    <name type="common">Cowpea aphid</name>
    <dbReference type="NCBI Taxonomy" id="307492"/>
    <lineage>
        <taxon>Eukaryota</taxon>
        <taxon>Metazoa</taxon>
        <taxon>Ecdysozoa</taxon>
        <taxon>Arthropoda</taxon>
        <taxon>Hexapoda</taxon>
        <taxon>Insecta</taxon>
        <taxon>Pterygota</taxon>
        <taxon>Neoptera</taxon>
        <taxon>Paraneoptera</taxon>
        <taxon>Hemiptera</taxon>
        <taxon>Sternorrhyncha</taxon>
        <taxon>Aphidomorpha</taxon>
        <taxon>Aphidoidea</taxon>
        <taxon>Aphididae</taxon>
        <taxon>Aphidini</taxon>
        <taxon>Aphis</taxon>
        <taxon>Aphis</taxon>
    </lineage>
</organism>
<dbReference type="AlphaFoldDB" id="A0A6G0ZHJ0"/>
<dbReference type="GO" id="GO:0006508">
    <property type="term" value="P:proteolysis"/>
    <property type="evidence" value="ECO:0007669"/>
    <property type="project" value="InterPro"/>
</dbReference>
<evidence type="ECO:0000256" key="4">
    <source>
        <dbReference type="SAM" id="MobiDB-lite"/>
    </source>
</evidence>
<feature type="compositionally biased region" description="Polar residues" evidence="4">
    <location>
        <begin position="1061"/>
        <end position="1075"/>
    </location>
</feature>
<dbReference type="GO" id="GO:0007229">
    <property type="term" value="P:integrin-mediated signaling pathway"/>
    <property type="evidence" value="ECO:0007669"/>
    <property type="project" value="UniProtKB-KW"/>
</dbReference>
<dbReference type="InterPro" id="IPR036436">
    <property type="entry name" value="Disintegrin_dom_sf"/>
</dbReference>
<name>A0A6G0ZHJ0_APHCR</name>
<keyword evidence="3" id="KW-0479">Metal-binding</keyword>
<dbReference type="FunFam" id="4.10.70.10:FF:000001">
    <property type="entry name" value="Disintegrin and metalloproteinase domain-containing protein 22"/>
    <property type="match status" value="1"/>
</dbReference>
<evidence type="ECO:0000313" key="8">
    <source>
        <dbReference type="Proteomes" id="UP000478052"/>
    </source>
</evidence>
<dbReference type="GO" id="GO:0004222">
    <property type="term" value="F:metalloendopeptidase activity"/>
    <property type="evidence" value="ECO:0007669"/>
    <property type="project" value="InterPro"/>
</dbReference>
<dbReference type="GO" id="GO:0046872">
    <property type="term" value="F:metal ion binding"/>
    <property type="evidence" value="ECO:0007669"/>
    <property type="project" value="UniProtKB-KW"/>
</dbReference>
<feature type="region of interest" description="Disordered" evidence="4">
    <location>
        <begin position="1014"/>
        <end position="1127"/>
    </location>
</feature>
<feature type="compositionally biased region" description="Low complexity" evidence="4">
    <location>
        <begin position="1147"/>
        <end position="1158"/>
    </location>
</feature>
<feature type="compositionally biased region" description="Basic and acidic residues" evidence="4">
    <location>
        <begin position="1025"/>
        <end position="1051"/>
    </location>
</feature>
<protein>
    <submittedName>
        <fullName evidence="7">Disintegrin and metalloproteinase domain-containing protein unc-71 isoform X1</fullName>
    </submittedName>
</protein>
<comment type="caution">
    <text evidence="7">The sequence shown here is derived from an EMBL/GenBank/DDBJ whole genome shotgun (WGS) entry which is preliminary data.</text>
</comment>
<dbReference type="Gene3D" id="4.10.70.10">
    <property type="entry name" value="Disintegrin domain"/>
    <property type="match status" value="1"/>
</dbReference>
<dbReference type="SMART" id="SM00608">
    <property type="entry name" value="ACR"/>
    <property type="match status" value="1"/>
</dbReference>
<dbReference type="PROSITE" id="PS50214">
    <property type="entry name" value="DISINTEGRIN_2"/>
    <property type="match status" value="1"/>
</dbReference>